<dbReference type="eggNOG" id="ENOG50317W6">
    <property type="taxonomic scope" value="Bacteria"/>
</dbReference>
<accession>A0A090IYU8</accession>
<gene>
    <name evidence="2" type="ORF">B4167_2496</name>
    <name evidence="1" type="ORF">BT1A1_3091</name>
</gene>
<proteinExistence type="predicted"/>
<dbReference type="OrthoDB" id="5567843at2"/>
<dbReference type="PATRIC" id="fig|35841.6.peg.4080"/>
<reference evidence="1 4" key="1">
    <citation type="submission" date="2014-07" db="EMBL/GenBank/DDBJ databases">
        <authorList>
            <person name="Wibberg Daniel"/>
        </authorList>
    </citation>
    <scope>NUCLEOTIDE SEQUENCE [LARGE SCALE GENOMIC DNA]</scope>
</reference>
<organism evidence="1 4">
    <name type="scientific">Caldibacillus thermoamylovorans</name>
    <dbReference type="NCBI Taxonomy" id="35841"/>
    <lineage>
        <taxon>Bacteria</taxon>
        <taxon>Bacillati</taxon>
        <taxon>Bacillota</taxon>
        <taxon>Bacilli</taxon>
        <taxon>Bacillales</taxon>
        <taxon>Bacillaceae</taxon>
        <taxon>Caldibacillus</taxon>
    </lineage>
</organism>
<evidence type="ECO:0000313" key="2">
    <source>
        <dbReference type="EMBL" id="KIO73039.1"/>
    </source>
</evidence>
<dbReference type="RefSeq" id="WP_034772811.1">
    <property type="nucleotide sequence ID" value="NZ_CCRF01000090.1"/>
</dbReference>
<dbReference type="AlphaFoldDB" id="A0A090IYU8"/>
<dbReference type="Proteomes" id="UP000032076">
    <property type="component" value="Unassembled WGS sequence"/>
</dbReference>
<dbReference type="STRING" id="35841.B4167_2496"/>
<dbReference type="Proteomes" id="UP000040576">
    <property type="component" value="Unassembled WGS sequence"/>
</dbReference>
<evidence type="ECO:0000313" key="3">
    <source>
        <dbReference type="Proteomes" id="UP000032076"/>
    </source>
</evidence>
<sequence>MDRRTLVESDFTNGALLVDQLEQNDFPVHSALWLYDPDNERWRLIISSIKYDLAGPRKAYEHIDKVIRKIEQTDHEFDISLENITVKRTNDSFIKVLEKIQIAPNKKGTRFTRRALNNFYIEDAYIYRVGA</sequence>
<dbReference type="EMBL" id="CCRF01000090">
    <property type="protein sequence ID" value="CEE02877.1"/>
    <property type="molecule type" value="Genomic_DNA"/>
</dbReference>
<dbReference type="EMBL" id="JXLU01000068">
    <property type="protein sequence ID" value="KIO73039.1"/>
    <property type="molecule type" value="Genomic_DNA"/>
</dbReference>
<reference evidence="2 3" key="2">
    <citation type="submission" date="2015-01" db="EMBL/GenBank/DDBJ databases">
        <title>Draft Genome Sequences of Four Bacillus thermoamylovorans Strains, Isolated From Food Products.</title>
        <authorList>
            <person name="Krawcyk A.O."/>
            <person name="Berendsen E.M."/>
            <person name="Eijlander R.T."/>
            <person name="de Jong A."/>
            <person name="Wells-Bennik M."/>
            <person name="Kuipers O.P."/>
        </authorList>
    </citation>
    <scope>NUCLEOTIDE SEQUENCE [LARGE SCALE GENOMIC DNA]</scope>
    <source>
        <strain evidence="2 3">B4167</strain>
    </source>
</reference>
<name>A0A090IYU8_9BACI</name>
<evidence type="ECO:0000313" key="4">
    <source>
        <dbReference type="Proteomes" id="UP000040576"/>
    </source>
</evidence>
<dbReference type="GeneID" id="92962484"/>
<protein>
    <submittedName>
        <fullName evidence="1">Uncharacterized protein</fullName>
    </submittedName>
</protein>
<evidence type="ECO:0000313" key="1">
    <source>
        <dbReference type="EMBL" id="CEE02877.1"/>
    </source>
</evidence>
<keyword evidence="4" id="KW-1185">Reference proteome</keyword>